<evidence type="ECO:0000256" key="1">
    <source>
        <dbReference type="SAM" id="SignalP"/>
    </source>
</evidence>
<accession>A0ABT3G0V4</accession>
<dbReference type="RefSeq" id="WP_264512948.1">
    <property type="nucleotide sequence ID" value="NZ_JAPDDR010000003.1"/>
</dbReference>
<evidence type="ECO:0000313" key="3">
    <source>
        <dbReference type="Proteomes" id="UP001165653"/>
    </source>
</evidence>
<sequence>MKVRLFVMGSAALLAVWLTATFLQDVPVDSYTQFGRGSVPLSAKVKPVAKKQSTALAADQTGEEAAPVVTVD</sequence>
<feature type="signal peptide" evidence="1">
    <location>
        <begin position="1"/>
        <end position="20"/>
    </location>
</feature>
<evidence type="ECO:0000313" key="2">
    <source>
        <dbReference type="EMBL" id="MCW1913468.1"/>
    </source>
</evidence>
<gene>
    <name evidence="2" type="ORF">OJ996_07780</name>
</gene>
<dbReference type="Proteomes" id="UP001165653">
    <property type="component" value="Unassembled WGS sequence"/>
</dbReference>
<organism evidence="2 3">
    <name type="scientific">Luteolibacter rhizosphaerae</name>
    <dbReference type="NCBI Taxonomy" id="2989719"/>
    <lineage>
        <taxon>Bacteria</taxon>
        <taxon>Pseudomonadati</taxon>
        <taxon>Verrucomicrobiota</taxon>
        <taxon>Verrucomicrobiia</taxon>
        <taxon>Verrucomicrobiales</taxon>
        <taxon>Verrucomicrobiaceae</taxon>
        <taxon>Luteolibacter</taxon>
    </lineage>
</organism>
<feature type="chain" id="PRO_5046901044" evidence="1">
    <location>
        <begin position="21"/>
        <end position="72"/>
    </location>
</feature>
<keyword evidence="3" id="KW-1185">Reference proteome</keyword>
<protein>
    <submittedName>
        <fullName evidence="2">Uncharacterized protein</fullName>
    </submittedName>
</protein>
<proteinExistence type="predicted"/>
<name>A0ABT3G0V4_9BACT</name>
<dbReference type="EMBL" id="JAPDDR010000003">
    <property type="protein sequence ID" value="MCW1913468.1"/>
    <property type="molecule type" value="Genomic_DNA"/>
</dbReference>
<comment type="caution">
    <text evidence="2">The sequence shown here is derived from an EMBL/GenBank/DDBJ whole genome shotgun (WGS) entry which is preliminary data.</text>
</comment>
<keyword evidence="1" id="KW-0732">Signal</keyword>
<reference evidence="2" key="1">
    <citation type="submission" date="2022-10" db="EMBL/GenBank/DDBJ databases">
        <title>Luteolibacter sp. GHJ8, whole genome shotgun sequencing project.</title>
        <authorList>
            <person name="Zhao G."/>
            <person name="Shen L."/>
        </authorList>
    </citation>
    <scope>NUCLEOTIDE SEQUENCE</scope>
    <source>
        <strain evidence="2">GHJ8</strain>
    </source>
</reference>